<dbReference type="GO" id="GO:0016846">
    <property type="term" value="F:carbon-sulfur lyase activity"/>
    <property type="evidence" value="ECO:0007669"/>
    <property type="project" value="InterPro"/>
</dbReference>
<evidence type="ECO:0000313" key="6">
    <source>
        <dbReference type="EMBL" id="RKF06055.1"/>
    </source>
</evidence>
<dbReference type="PANTHER" id="PTHR33337:SF3">
    <property type="entry name" value="CENP-V_GFA DOMAIN-CONTAINING PROTEIN"/>
    <property type="match status" value="1"/>
</dbReference>
<proteinExistence type="inferred from homology"/>
<dbReference type="EMBL" id="QFWV02000008">
    <property type="protein sequence ID" value="RKF06055.1"/>
    <property type="molecule type" value="Genomic_DNA"/>
</dbReference>
<keyword evidence="4" id="KW-0456">Lyase</keyword>
<accession>A0A3A8A781</accession>
<organism evidence="6 7">
    <name type="scientific">Oceaniradius stylonematis</name>
    <dbReference type="NCBI Taxonomy" id="2184161"/>
    <lineage>
        <taxon>Bacteria</taxon>
        <taxon>Pseudomonadati</taxon>
        <taxon>Pseudomonadota</taxon>
        <taxon>Alphaproteobacteria</taxon>
        <taxon>Hyphomicrobiales</taxon>
        <taxon>Ahrensiaceae</taxon>
        <taxon>Oceaniradius</taxon>
    </lineage>
</organism>
<dbReference type="Proteomes" id="UP000246132">
    <property type="component" value="Unassembled WGS sequence"/>
</dbReference>
<keyword evidence="2" id="KW-0479">Metal-binding</keyword>
<dbReference type="OrthoDB" id="9807246at2"/>
<evidence type="ECO:0000256" key="2">
    <source>
        <dbReference type="ARBA" id="ARBA00022723"/>
    </source>
</evidence>
<keyword evidence="7" id="KW-1185">Reference proteome</keyword>
<sequence length="156" mass="17641">MSHAFHQRGGCQCGAIRYTLTERPRAVYCCHCIECQRQSSSAFGISVRVRRAALSVEGETAKFNKTSGDRLTICEFCPHCGSRLFHNRPAHEDLLTIKGGTFDDTSWLKPVGHIWLKSKQAWVLIPEDGLRFDAQPDDYDVLSVRYAEQWGPPGRE</sequence>
<reference evidence="6 7" key="1">
    <citation type="journal article" date="2018" name="Int. J. Syst. Bacteriol.">
        <title>Oceaniradius stylonemae gen. nov., sp. nov., isolated from a red alga, Stylonema cornu-cervi.</title>
        <authorList>
            <person name="Jeong S."/>
        </authorList>
    </citation>
    <scope>NUCLEOTIDE SEQUENCE [LARGE SCALE GENOMIC DNA]</scope>
    <source>
        <strain evidence="6 7">StC1</strain>
    </source>
</reference>
<dbReference type="PANTHER" id="PTHR33337">
    <property type="entry name" value="GFA DOMAIN-CONTAINING PROTEIN"/>
    <property type="match status" value="1"/>
</dbReference>
<dbReference type="AlphaFoldDB" id="A0A3A8A781"/>
<dbReference type="PROSITE" id="PS51891">
    <property type="entry name" value="CENP_V_GFA"/>
    <property type="match status" value="1"/>
</dbReference>
<comment type="similarity">
    <text evidence="1">Belongs to the Gfa family.</text>
</comment>
<evidence type="ECO:0000256" key="3">
    <source>
        <dbReference type="ARBA" id="ARBA00022833"/>
    </source>
</evidence>
<evidence type="ECO:0000256" key="4">
    <source>
        <dbReference type="ARBA" id="ARBA00023239"/>
    </source>
</evidence>
<keyword evidence="3" id="KW-0862">Zinc</keyword>
<evidence type="ECO:0000259" key="5">
    <source>
        <dbReference type="PROSITE" id="PS51891"/>
    </source>
</evidence>
<protein>
    <submittedName>
        <fullName evidence="6">GFA family protein</fullName>
    </submittedName>
</protein>
<comment type="caution">
    <text evidence="6">The sequence shown here is derived from an EMBL/GenBank/DDBJ whole genome shotgun (WGS) entry which is preliminary data.</text>
</comment>
<dbReference type="Pfam" id="PF04828">
    <property type="entry name" value="GFA"/>
    <property type="match status" value="1"/>
</dbReference>
<evidence type="ECO:0000313" key="7">
    <source>
        <dbReference type="Proteomes" id="UP000246132"/>
    </source>
</evidence>
<dbReference type="GO" id="GO:0046872">
    <property type="term" value="F:metal ion binding"/>
    <property type="evidence" value="ECO:0007669"/>
    <property type="project" value="UniProtKB-KW"/>
</dbReference>
<dbReference type="InterPro" id="IPR011057">
    <property type="entry name" value="Mss4-like_sf"/>
</dbReference>
<feature type="domain" description="CENP-V/GFA" evidence="5">
    <location>
        <begin position="7"/>
        <end position="117"/>
    </location>
</feature>
<evidence type="ECO:0000256" key="1">
    <source>
        <dbReference type="ARBA" id="ARBA00005495"/>
    </source>
</evidence>
<dbReference type="InterPro" id="IPR006913">
    <property type="entry name" value="CENP-V/GFA"/>
</dbReference>
<gene>
    <name evidence="6" type="ORF">DEM25_016050</name>
</gene>
<dbReference type="SUPFAM" id="SSF51316">
    <property type="entry name" value="Mss4-like"/>
    <property type="match status" value="1"/>
</dbReference>
<dbReference type="Gene3D" id="3.90.1590.10">
    <property type="entry name" value="glutathione-dependent formaldehyde- activating enzyme (gfa)"/>
    <property type="match status" value="1"/>
</dbReference>
<name>A0A3A8A781_9HYPH</name>
<dbReference type="RefSeq" id="WP_109768801.1">
    <property type="nucleotide sequence ID" value="NZ_QFWV02000008.1"/>
</dbReference>